<dbReference type="EMBL" id="GGMS01005943">
    <property type="protein sequence ID" value="MBY75146.1"/>
    <property type="molecule type" value="Transcribed_RNA"/>
</dbReference>
<feature type="transmembrane region" description="Helical" evidence="1">
    <location>
        <begin position="51"/>
        <end position="76"/>
    </location>
</feature>
<keyword evidence="1" id="KW-1133">Transmembrane helix</keyword>
<keyword evidence="1" id="KW-0472">Membrane</keyword>
<accession>A0A2S2QBN9</accession>
<keyword evidence="1" id="KW-0812">Transmembrane</keyword>
<evidence type="ECO:0000313" key="2">
    <source>
        <dbReference type="EMBL" id="MBY75146.1"/>
    </source>
</evidence>
<sequence>MEREREREKERERKKQNYSIYNRHCALFNAFTTNFICLSLTRLFVLARTCFTAVGTATAAIATAVAAAAPAVRSYIDFHFSFSQRRHENGRYLRSARRRYYCLRVITIQKGYTMKIIRTN</sequence>
<proteinExistence type="predicted"/>
<gene>
    <name evidence="2" type="ORF">g.174458</name>
</gene>
<organism evidence="2">
    <name type="scientific">Sipha flava</name>
    <name type="common">yellow sugarcane aphid</name>
    <dbReference type="NCBI Taxonomy" id="143950"/>
    <lineage>
        <taxon>Eukaryota</taxon>
        <taxon>Metazoa</taxon>
        <taxon>Ecdysozoa</taxon>
        <taxon>Arthropoda</taxon>
        <taxon>Hexapoda</taxon>
        <taxon>Insecta</taxon>
        <taxon>Pterygota</taxon>
        <taxon>Neoptera</taxon>
        <taxon>Paraneoptera</taxon>
        <taxon>Hemiptera</taxon>
        <taxon>Sternorrhyncha</taxon>
        <taxon>Aphidomorpha</taxon>
        <taxon>Aphidoidea</taxon>
        <taxon>Aphididae</taxon>
        <taxon>Sipha</taxon>
    </lineage>
</organism>
<feature type="transmembrane region" description="Helical" evidence="1">
    <location>
        <begin position="21"/>
        <end position="45"/>
    </location>
</feature>
<dbReference type="AlphaFoldDB" id="A0A2S2QBN9"/>
<protein>
    <submittedName>
        <fullName evidence="2">Uncharacterized protein</fullName>
    </submittedName>
</protein>
<reference evidence="2" key="1">
    <citation type="submission" date="2018-04" db="EMBL/GenBank/DDBJ databases">
        <title>Transcriptome assembly of Sipha flava.</title>
        <authorList>
            <person name="Scully E.D."/>
            <person name="Geib S.M."/>
            <person name="Palmer N.A."/>
            <person name="Koch K."/>
            <person name="Bradshaw J."/>
            <person name="Heng-Moss T."/>
            <person name="Sarath G."/>
        </authorList>
    </citation>
    <scope>NUCLEOTIDE SEQUENCE</scope>
</reference>
<name>A0A2S2QBN9_9HEMI</name>
<evidence type="ECO:0000256" key="1">
    <source>
        <dbReference type="SAM" id="Phobius"/>
    </source>
</evidence>